<feature type="domain" description="Protein SirB1 N-terminal" evidence="1">
    <location>
        <begin position="191"/>
        <end position="343"/>
    </location>
</feature>
<dbReference type="PANTHER" id="PTHR31350:SF30">
    <property type="entry name" value="TRANSGLUTAMINASE FAMILY PROTEIN"/>
    <property type="match status" value="1"/>
</dbReference>
<dbReference type="InterPro" id="IPR032698">
    <property type="entry name" value="SirB1_N"/>
</dbReference>
<evidence type="ECO:0000313" key="2">
    <source>
        <dbReference type="EMBL" id="KAG6792416.1"/>
    </source>
</evidence>
<organism evidence="2 3">
    <name type="scientific">Populus tomentosa</name>
    <name type="common">Chinese white poplar</name>
    <dbReference type="NCBI Taxonomy" id="118781"/>
    <lineage>
        <taxon>Eukaryota</taxon>
        <taxon>Viridiplantae</taxon>
        <taxon>Streptophyta</taxon>
        <taxon>Embryophyta</taxon>
        <taxon>Tracheophyta</taxon>
        <taxon>Spermatophyta</taxon>
        <taxon>Magnoliopsida</taxon>
        <taxon>eudicotyledons</taxon>
        <taxon>Gunneridae</taxon>
        <taxon>Pentapetalae</taxon>
        <taxon>rosids</taxon>
        <taxon>fabids</taxon>
        <taxon>Malpighiales</taxon>
        <taxon>Salicaceae</taxon>
        <taxon>Saliceae</taxon>
        <taxon>Populus</taxon>
    </lineage>
</organism>
<protein>
    <recommendedName>
        <fullName evidence="1">Protein SirB1 N-terminal domain-containing protein</fullName>
    </recommendedName>
</protein>
<dbReference type="PANTHER" id="PTHR31350">
    <property type="entry name" value="SI:DKEY-261L7.2"/>
    <property type="match status" value="1"/>
</dbReference>
<sequence length="480" mass="53753">MLCDSFITAVTSSTATTMPAAAASSHVLPIRYDHDQHQRWRRRNGTSIVSVSVSASAAASPLSINQMNMDSSSRRLKNYQEVDLYTIFNTLSCLSYHHHHHTFSSICCVYVIKSARDKFTQEISFQSKDKDISLAKALLYIAAEDEAFISLNQEMDASSLLNERRDVSAALNSQEWDCVEQMPLAGKTTSQWVSELDNITKDVEAELVSRDIGCHLVELLDAVNLVLFELRGFKRSPVVVDSKYSYLHTVLSTRCGSAILLSIIYIEVCRRLGLTIVGSRVGEDFLIWPQMGNLEELFKVTSGHSLFAIVNGRCVEDPRSKASDLTGNSLLGLEIATKRDIIGIALANLIRLHWKRASRSNPGLMLTSPLRGAPNTDEKLNRIHNSSIPLVRPHDLRLAIMASERSLILQPHNWALRRDHGMMLYYNRKYGQAVQELSICMAFAPEEEAKVLEAFVEKLHLLRLESSWKSLGHTGQLTVP</sequence>
<name>A0A8X8DI61_POPTO</name>
<evidence type="ECO:0000313" key="3">
    <source>
        <dbReference type="Proteomes" id="UP000886885"/>
    </source>
</evidence>
<dbReference type="Proteomes" id="UP000886885">
    <property type="component" value="Chromosome 1A"/>
</dbReference>
<dbReference type="EMBL" id="JAAWWB010000001">
    <property type="protein sequence ID" value="KAG6792416.1"/>
    <property type="molecule type" value="Genomic_DNA"/>
</dbReference>
<reference evidence="2" key="1">
    <citation type="journal article" date="2020" name="bioRxiv">
        <title>Hybrid origin of Populus tomentosa Carr. identified through genome sequencing and phylogenomic analysis.</title>
        <authorList>
            <person name="An X."/>
            <person name="Gao K."/>
            <person name="Chen Z."/>
            <person name="Li J."/>
            <person name="Yang X."/>
            <person name="Yang X."/>
            <person name="Zhou J."/>
            <person name="Guo T."/>
            <person name="Zhao T."/>
            <person name="Huang S."/>
            <person name="Miao D."/>
            <person name="Khan W.U."/>
            <person name="Rao P."/>
            <person name="Ye M."/>
            <person name="Lei B."/>
            <person name="Liao W."/>
            <person name="Wang J."/>
            <person name="Ji L."/>
            <person name="Li Y."/>
            <person name="Guo B."/>
            <person name="Mustafa N.S."/>
            <person name="Li S."/>
            <person name="Yun Q."/>
            <person name="Keller S.R."/>
            <person name="Mao J."/>
            <person name="Zhang R."/>
            <person name="Strauss S.H."/>
        </authorList>
    </citation>
    <scope>NUCLEOTIDE SEQUENCE</scope>
    <source>
        <strain evidence="2">GM15</strain>
        <tissue evidence="2">Leaf</tissue>
    </source>
</reference>
<dbReference type="AlphaFoldDB" id="A0A8X8DI61"/>
<dbReference type="OrthoDB" id="28868at2759"/>
<gene>
    <name evidence="2" type="ORF">POTOM_001564</name>
</gene>
<dbReference type="Pfam" id="PF13369">
    <property type="entry name" value="Transglut_core2"/>
    <property type="match status" value="1"/>
</dbReference>
<keyword evidence="3" id="KW-1185">Reference proteome</keyword>
<evidence type="ECO:0000259" key="1">
    <source>
        <dbReference type="Pfam" id="PF13369"/>
    </source>
</evidence>
<comment type="caution">
    <text evidence="2">The sequence shown here is derived from an EMBL/GenBank/DDBJ whole genome shotgun (WGS) entry which is preliminary data.</text>
</comment>
<proteinExistence type="predicted"/>
<accession>A0A8X8DI61</accession>